<evidence type="ECO:0000256" key="3">
    <source>
        <dbReference type="ARBA" id="ARBA00022833"/>
    </source>
</evidence>
<keyword evidence="7" id="KW-1185">Reference proteome</keyword>
<evidence type="ECO:0000259" key="5">
    <source>
        <dbReference type="PROSITE" id="PS50865"/>
    </source>
</evidence>
<keyword evidence="1" id="KW-0479">Metal-binding</keyword>
<reference evidence="6 7" key="1">
    <citation type="submission" date="2022-09" db="EMBL/GenBank/DDBJ databases">
        <authorList>
            <person name="Palmer J.M."/>
        </authorList>
    </citation>
    <scope>NUCLEOTIDE SEQUENCE [LARGE SCALE GENOMIC DNA]</scope>
    <source>
        <strain evidence="6 7">DSM 7382</strain>
    </source>
</reference>
<evidence type="ECO:0000313" key="7">
    <source>
        <dbReference type="Proteomes" id="UP001385951"/>
    </source>
</evidence>
<gene>
    <name evidence="6" type="ORF">QCA50_014276</name>
</gene>
<feature type="domain" description="MYND-type" evidence="5">
    <location>
        <begin position="90"/>
        <end position="127"/>
    </location>
</feature>
<proteinExistence type="predicted"/>
<evidence type="ECO:0000256" key="4">
    <source>
        <dbReference type="PROSITE-ProRule" id="PRU00134"/>
    </source>
</evidence>
<sequence>MALQVRDIKGNVADIVFSTDDDQPVTGKRCRTGYTVAILYPFVENHLFGGIPVIRIESLSSFMVIPCSLETLFTANDKMHERSEVVKCSESTCDVKENLSACSSCRIAKYCGREHQVKNWKTHKPKCHAYQALNWFIERDWTDWEDWWNFPK</sequence>
<dbReference type="EMBL" id="JASBNA010000035">
    <property type="protein sequence ID" value="KAK7682476.1"/>
    <property type="molecule type" value="Genomic_DNA"/>
</dbReference>
<name>A0AAW0FP63_9APHY</name>
<organism evidence="6 7">
    <name type="scientific">Cerrena zonata</name>
    <dbReference type="NCBI Taxonomy" id="2478898"/>
    <lineage>
        <taxon>Eukaryota</taxon>
        <taxon>Fungi</taxon>
        <taxon>Dikarya</taxon>
        <taxon>Basidiomycota</taxon>
        <taxon>Agaricomycotina</taxon>
        <taxon>Agaricomycetes</taxon>
        <taxon>Polyporales</taxon>
        <taxon>Cerrenaceae</taxon>
        <taxon>Cerrena</taxon>
    </lineage>
</organism>
<dbReference type="Pfam" id="PF01753">
    <property type="entry name" value="zf-MYND"/>
    <property type="match status" value="1"/>
</dbReference>
<dbReference type="PROSITE" id="PS50865">
    <property type="entry name" value="ZF_MYND_2"/>
    <property type="match status" value="1"/>
</dbReference>
<keyword evidence="3" id="KW-0862">Zinc</keyword>
<dbReference type="GO" id="GO:0008270">
    <property type="term" value="F:zinc ion binding"/>
    <property type="evidence" value="ECO:0007669"/>
    <property type="project" value="UniProtKB-KW"/>
</dbReference>
<dbReference type="InterPro" id="IPR002893">
    <property type="entry name" value="Znf_MYND"/>
</dbReference>
<evidence type="ECO:0000256" key="1">
    <source>
        <dbReference type="ARBA" id="ARBA00022723"/>
    </source>
</evidence>
<dbReference type="AlphaFoldDB" id="A0AAW0FP63"/>
<evidence type="ECO:0000256" key="2">
    <source>
        <dbReference type="ARBA" id="ARBA00022771"/>
    </source>
</evidence>
<dbReference type="Gene3D" id="6.10.140.2220">
    <property type="match status" value="1"/>
</dbReference>
<protein>
    <recommendedName>
        <fullName evidence="5">MYND-type domain-containing protein</fullName>
    </recommendedName>
</protein>
<dbReference type="SUPFAM" id="SSF144232">
    <property type="entry name" value="HIT/MYND zinc finger-like"/>
    <property type="match status" value="1"/>
</dbReference>
<accession>A0AAW0FP63</accession>
<evidence type="ECO:0000313" key="6">
    <source>
        <dbReference type="EMBL" id="KAK7682476.1"/>
    </source>
</evidence>
<keyword evidence="2 4" id="KW-0863">Zinc-finger</keyword>
<comment type="caution">
    <text evidence="6">The sequence shown here is derived from an EMBL/GenBank/DDBJ whole genome shotgun (WGS) entry which is preliminary data.</text>
</comment>
<dbReference type="Proteomes" id="UP001385951">
    <property type="component" value="Unassembled WGS sequence"/>
</dbReference>